<sequence length="120" mass="14066">MRRVHHKVCILDELIVGWIYLTKYLLESTYNKFIDSGKPHFLQEERKTPLTYVIHHRLTILLDTRETDVLNLQLDEPKIKHSSRGVYLNALGKTICCPLENRCGSPQKSLKQLSREQGMY</sequence>
<accession>A0A4Y2BFM8</accession>
<gene>
    <name evidence="1" type="ORF">AVEN_184447_1</name>
</gene>
<evidence type="ECO:0000313" key="2">
    <source>
        <dbReference type="Proteomes" id="UP000499080"/>
    </source>
</evidence>
<proteinExistence type="predicted"/>
<name>A0A4Y2BFM8_ARAVE</name>
<comment type="caution">
    <text evidence="1">The sequence shown here is derived from an EMBL/GenBank/DDBJ whole genome shotgun (WGS) entry which is preliminary data.</text>
</comment>
<dbReference type="AlphaFoldDB" id="A0A4Y2BFM8"/>
<evidence type="ECO:0000313" key="1">
    <source>
        <dbReference type="EMBL" id="GBL91071.1"/>
    </source>
</evidence>
<reference evidence="1 2" key="1">
    <citation type="journal article" date="2019" name="Sci. Rep.">
        <title>Orb-weaving spider Araneus ventricosus genome elucidates the spidroin gene catalogue.</title>
        <authorList>
            <person name="Kono N."/>
            <person name="Nakamura H."/>
            <person name="Ohtoshi R."/>
            <person name="Moran D.A.P."/>
            <person name="Shinohara A."/>
            <person name="Yoshida Y."/>
            <person name="Fujiwara M."/>
            <person name="Mori M."/>
            <person name="Tomita M."/>
            <person name="Arakawa K."/>
        </authorList>
    </citation>
    <scope>NUCLEOTIDE SEQUENCE [LARGE SCALE GENOMIC DNA]</scope>
</reference>
<protein>
    <submittedName>
        <fullName evidence="1">Uncharacterized protein</fullName>
    </submittedName>
</protein>
<dbReference type="EMBL" id="BGPR01000076">
    <property type="protein sequence ID" value="GBL91071.1"/>
    <property type="molecule type" value="Genomic_DNA"/>
</dbReference>
<organism evidence="1 2">
    <name type="scientific">Araneus ventricosus</name>
    <name type="common">Orbweaver spider</name>
    <name type="synonym">Epeira ventricosa</name>
    <dbReference type="NCBI Taxonomy" id="182803"/>
    <lineage>
        <taxon>Eukaryota</taxon>
        <taxon>Metazoa</taxon>
        <taxon>Ecdysozoa</taxon>
        <taxon>Arthropoda</taxon>
        <taxon>Chelicerata</taxon>
        <taxon>Arachnida</taxon>
        <taxon>Araneae</taxon>
        <taxon>Araneomorphae</taxon>
        <taxon>Entelegynae</taxon>
        <taxon>Araneoidea</taxon>
        <taxon>Araneidae</taxon>
        <taxon>Araneus</taxon>
    </lineage>
</organism>
<keyword evidence="2" id="KW-1185">Reference proteome</keyword>
<dbReference type="Proteomes" id="UP000499080">
    <property type="component" value="Unassembled WGS sequence"/>
</dbReference>